<reference evidence="12" key="1">
    <citation type="submission" date="2017-08" db="EMBL/GenBank/DDBJ databases">
        <authorList>
            <person name="Varghese N."/>
            <person name="Submissions S."/>
        </authorList>
    </citation>
    <scope>NUCLEOTIDE SEQUENCE [LARGE SCALE GENOMIC DNA]</scope>
    <source>
        <strain evidence="12">DSM 4725</strain>
    </source>
</reference>
<evidence type="ECO:0000256" key="4">
    <source>
        <dbReference type="ARBA" id="ARBA00022741"/>
    </source>
</evidence>
<dbReference type="Gene3D" id="1.10.287.130">
    <property type="match status" value="1"/>
</dbReference>
<keyword evidence="6" id="KW-0067">ATP-binding</keyword>
<keyword evidence="5" id="KW-0418">Kinase</keyword>
<dbReference type="InterPro" id="IPR000700">
    <property type="entry name" value="PAS-assoc_C"/>
</dbReference>
<keyword evidence="7" id="KW-0902">Two-component regulatory system</keyword>
<evidence type="ECO:0000256" key="6">
    <source>
        <dbReference type="ARBA" id="ARBA00022840"/>
    </source>
</evidence>
<dbReference type="EC" id="2.7.13.3" evidence="2"/>
<dbReference type="Gene3D" id="3.30.450.20">
    <property type="entry name" value="PAS domain"/>
    <property type="match status" value="1"/>
</dbReference>
<dbReference type="SUPFAM" id="SSF55785">
    <property type="entry name" value="PYP-like sensor domain (PAS domain)"/>
    <property type="match status" value="1"/>
</dbReference>
<feature type="domain" description="PAC" evidence="10">
    <location>
        <begin position="98"/>
        <end position="150"/>
    </location>
</feature>
<dbReference type="GO" id="GO:0005524">
    <property type="term" value="F:ATP binding"/>
    <property type="evidence" value="ECO:0007669"/>
    <property type="project" value="UniProtKB-KW"/>
</dbReference>
<feature type="domain" description="Histidine kinase" evidence="8">
    <location>
        <begin position="163"/>
        <end position="413"/>
    </location>
</feature>
<feature type="domain" description="PAS" evidence="9">
    <location>
        <begin position="27"/>
        <end position="96"/>
    </location>
</feature>
<evidence type="ECO:0000256" key="2">
    <source>
        <dbReference type="ARBA" id="ARBA00012438"/>
    </source>
</evidence>
<gene>
    <name evidence="11" type="ORF">SAMN05660748_4482</name>
</gene>
<dbReference type="PRINTS" id="PR00344">
    <property type="entry name" value="BCTRLSENSOR"/>
</dbReference>
<comment type="catalytic activity">
    <reaction evidence="1">
        <text>ATP + protein L-histidine = ADP + protein N-phospho-L-histidine.</text>
        <dbReference type="EC" id="2.7.13.3"/>
    </reaction>
</comment>
<dbReference type="PROSITE" id="PS50109">
    <property type="entry name" value="HIS_KIN"/>
    <property type="match status" value="1"/>
</dbReference>
<dbReference type="CDD" id="cd00130">
    <property type="entry name" value="PAS"/>
    <property type="match status" value="1"/>
</dbReference>
<dbReference type="InterPro" id="IPR004358">
    <property type="entry name" value="Sig_transdc_His_kin-like_C"/>
</dbReference>
<keyword evidence="12" id="KW-1185">Reference proteome</keyword>
<evidence type="ECO:0000259" key="8">
    <source>
        <dbReference type="PROSITE" id="PS50109"/>
    </source>
</evidence>
<dbReference type="SUPFAM" id="SSF55874">
    <property type="entry name" value="ATPase domain of HSP90 chaperone/DNA topoisomerase II/histidine kinase"/>
    <property type="match status" value="1"/>
</dbReference>
<dbReference type="InterPro" id="IPR000014">
    <property type="entry name" value="PAS"/>
</dbReference>
<name>A0A285VIY7_9ACTN</name>
<dbReference type="OrthoDB" id="9764154at2"/>
<dbReference type="InterPro" id="IPR036890">
    <property type="entry name" value="HATPase_C_sf"/>
</dbReference>
<accession>A0A285VIY7</accession>
<dbReference type="Gene3D" id="3.30.565.10">
    <property type="entry name" value="Histidine kinase-like ATPase, C-terminal domain"/>
    <property type="match status" value="1"/>
</dbReference>
<dbReference type="PANTHER" id="PTHR43065">
    <property type="entry name" value="SENSOR HISTIDINE KINASE"/>
    <property type="match status" value="1"/>
</dbReference>
<evidence type="ECO:0000256" key="3">
    <source>
        <dbReference type="ARBA" id="ARBA00022679"/>
    </source>
</evidence>
<dbReference type="PANTHER" id="PTHR43065:SF46">
    <property type="entry name" value="C4-DICARBOXYLATE TRANSPORT SENSOR PROTEIN DCTB"/>
    <property type="match status" value="1"/>
</dbReference>
<keyword evidence="3" id="KW-0808">Transferase</keyword>
<dbReference type="Pfam" id="PF08448">
    <property type="entry name" value="PAS_4"/>
    <property type="match status" value="1"/>
</dbReference>
<evidence type="ECO:0000313" key="12">
    <source>
        <dbReference type="Proteomes" id="UP000219435"/>
    </source>
</evidence>
<dbReference type="GO" id="GO:0000160">
    <property type="term" value="P:phosphorelay signal transduction system"/>
    <property type="evidence" value="ECO:0007669"/>
    <property type="project" value="UniProtKB-KW"/>
</dbReference>
<protein>
    <recommendedName>
        <fullName evidence="2">histidine kinase</fullName>
        <ecNumber evidence="2">2.7.13.3</ecNumber>
    </recommendedName>
</protein>
<dbReference type="InterPro" id="IPR005467">
    <property type="entry name" value="His_kinase_dom"/>
</dbReference>
<evidence type="ECO:0000256" key="7">
    <source>
        <dbReference type="ARBA" id="ARBA00023012"/>
    </source>
</evidence>
<dbReference type="InterPro" id="IPR035965">
    <property type="entry name" value="PAS-like_dom_sf"/>
</dbReference>
<dbReference type="SMART" id="SM00387">
    <property type="entry name" value="HATPase_c"/>
    <property type="match status" value="1"/>
</dbReference>
<dbReference type="AlphaFoldDB" id="A0A285VIY7"/>
<evidence type="ECO:0000256" key="5">
    <source>
        <dbReference type="ARBA" id="ARBA00022777"/>
    </source>
</evidence>
<dbReference type="EMBL" id="OBQI01000009">
    <property type="protein sequence ID" value="SOC53528.1"/>
    <property type="molecule type" value="Genomic_DNA"/>
</dbReference>
<dbReference type="RefSeq" id="WP_097197209.1">
    <property type="nucleotide sequence ID" value="NZ_OBQI01000009.1"/>
</dbReference>
<dbReference type="SMART" id="SM00091">
    <property type="entry name" value="PAS"/>
    <property type="match status" value="1"/>
</dbReference>
<dbReference type="GO" id="GO:0004673">
    <property type="term" value="F:protein histidine kinase activity"/>
    <property type="evidence" value="ECO:0007669"/>
    <property type="project" value="UniProtKB-EC"/>
</dbReference>
<dbReference type="InterPro" id="IPR013656">
    <property type="entry name" value="PAS_4"/>
</dbReference>
<organism evidence="11 12">
    <name type="scientific">Blastococcus aggregatus</name>
    <dbReference type="NCBI Taxonomy" id="38502"/>
    <lineage>
        <taxon>Bacteria</taxon>
        <taxon>Bacillati</taxon>
        <taxon>Actinomycetota</taxon>
        <taxon>Actinomycetes</taxon>
        <taxon>Geodermatophilales</taxon>
        <taxon>Geodermatophilaceae</taxon>
        <taxon>Blastococcus</taxon>
    </lineage>
</organism>
<evidence type="ECO:0000259" key="9">
    <source>
        <dbReference type="PROSITE" id="PS50112"/>
    </source>
</evidence>
<proteinExistence type="predicted"/>
<evidence type="ECO:0000313" key="11">
    <source>
        <dbReference type="EMBL" id="SOC53528.1"/>
    </source>
</evidence>
<keyword evidence="4" id="KW-0547">Nucleotide-binding</keyword>
<dbReference type="InterPro" id="IPR003594">
    <property type="entry name" value="HATPase_dom"/>
</dbReference>
<dbReference type="NCBIfam" id="TIGR00229">
    <property type="entry name" value="sensory_box"/>
    <property type="match status" value="1"/>
</dbReference>
<evidence type="ECO:0000256" key="1">
    <source>
        <dbReference type="ARBA" id="ARBA00000085"/>
    </source>
</evidence>
<dbReference type="PROSITE" id="PS50112">
    <property type="entry name" value="PAS"/>
    <property type="match status" value="1"/>
</dbReference>
<sequence length="424" mass="45761">MHAPDRQTPLTSQDEKLRARLVAQGTELARCAAVLEAGDDSIIMMSPEGRVTDWNVAAEQLYGCLREEVLGRQLDVLVTTGNPGLREALAMVLAGNRATVETVHVGSDGSMRHTSVRLSPIADANGQIFGIAGVARDVTDYKVREAELHQESKLESLGRLSAGLAHEINTPIQYVGDNARFLEEAYTELIRVVEVYRGLLDTSNPIGWLERQERVREVEAGIDFDYLEKEIPSAVEQTLEGIERVARIVRAMKTFSHPGHQEQVPADLNEALEATVTVTRHQVSDVAELIVELADLPPVLCNIADLNQVFLNLIVNAADAIEETGRPGAITVTTAVDGDEVIVRISDTGGGIPDEVRAKIFDPFFTTKDVGRGSGQGLPLARGVVQEGHGGTLTVESVLGRGTTFTVRLPIDGRPTTVPAGFGV</sequence>
<dbReference type="Proteomes" id="UP000219435">
    <property type="component" value="Unassembled WGS sequence"/>
</dbReference>
<dbReference type="PROSITE" id="PS50113">
    <property type="entry name" value="PAC"/>
    <property type="match status" value="1"/>
</dbReference>
<dbReference type="Pfam" id="PF02518">
    <property type="entry name" value="HATPase_c"/>
    <property type="match status" value="1"/>
</dbReference>
<evidence type="ECO:0000259" key="10">
    <source>
        <dbReference type="PROSITE" id="PS50113"/>
    </source>
</evidence>